<feature type="non-terminal residue" evidence="10">
    <location>
        <position position="92"/>
    </location>
</feature>
<evidence type="ECO:0000313" key="10">
    <source>
        <dbReference type="EMBL" id="MDV2887769.1"/>
    </source>
</evidence>
<dbReference type="EMBL" id="JAWJAY010000447">
    <property type="protein sequence ID" value="MDV2887769.1"/>
    <property type="molecule type" value="Genomic_DNA"/>
</dbReference>
<evidence type="ECO:0000256" key="8">
    <source>
        <dbReference type="ARBA" id="ARBA00023288"/>
    </source>
</evidence>
<evidence type="ECO:0000256" key="6">
    <source>
        <dbReference type="ARBA" id="ARBA00022729"/>
    </source>
</evidence>
<proteinExistence type="inferred from homology"/>
<sequence length="92" mass="10165">GKELVMTPIGKEAFVFFVNPKNSVNDLQVSEIKGIYSGNIKNWSKLGGKNDRIIAFQRPKNSGSQTLLEKIMGNTPIMEPLKEEVREGMGGI</sequence>
<keyword evidence="5" id="KW-0813">Transport</keyword>
<comment type="subcellular location">
    <subcellularLocation>
        <location evidence="2">Cell membrane</location>
        <topology evidence="2">Lipid-anchor</topology>
    </subcellularLocation>
</comment>
<keyword evidence="8" id="KW-0449">Lipoprotein</keyword>
<evidence type="ECO:0000256" key="4">
    <source>
        <dbReference type="ARBA" id="ARBA00011529"/>
    </source>
</evidence>
<comment type="similarity">
    <text evidence="3">Belongs to the PstS family.</text>
</comment>
<evidence type="ECO:0000313" key="11">
    <source>
        <dbReference type="Proteomes" id="UP001285636"/>
    </source>
</evidence>
<evidence type="ECO:0000256" key="2">
    <source>
        <dbReference type="ARBA" id="ARBA00004193"/>
    </source>
</evidence>
<feature type="domain" description="PBP" evidence="9">
    <location>
        <begin position="2"/>
        <end position="75"/>
    </location>
</feature>
<dbReference type="PANTHER" id="PTHR30570:SF1">
    <property type="entry name" value="PHOSPHATE-BINDING PROTEIN PSTS"/>
    <property type="match status" value="1"/>
</dbReference>
<keyword evidence="5" id="KW-0592">Phosphate transport</keyword>
<dbReference type="SUPFAM" id="SSF53850">
    <property type="entry name" value="Periplasmic binding protein-like II"/>
    <property type="match status" value="1"/>
</dbReference>
<evidence type="ECO:0000259" key="9">
    <source>
        <dbReference type="Pfam" id="PF12849"/>
    </source>
</evidence>
<feature type="non-terminal residue" evidence="10">
    <location>
        <position position="1"/>
    </location>
</feature>
<dbReference type="AlphaFoldDB" id="A0AAJ2NSV6"/>
<organism evidence="10 11">
    <name type="scientific">Alkalihalophilus pseudofirmus</name>
    <name type="common">Bacillus pseudofirmus</name>
    <dbReference type="NCBI Taxonomy" id="79885"/>
    <lineage>
        <taxon>Bacteria</taxon>
        <taxon>Bacillati</taxon>
        <taxon>Bacillota</taxon>
        <taxon>Bacilli</taxon>
        <taxon>Bacillales</taxon>
        <taxon>Bacillaceae</taxon>
        <taxon>Alkalihalophilus</taxon>
    </lineage>
</organism>
<name>A0AAJ2NSV6_ALKPS</name>
<comment type="function">
    <text evidence="1">Part of the ABC transporter complex PstSACB involved in phosphate import.</text>
</comment>
<reference evidence="10" key="1">
    <citation type="submission" date="2023-10" db="EMBL/GenBank/DDBJ databases">
        <title>Screening of Alkalihalophilus pseudofirmusBZ-TG-HK211 and Its Alleviation of Salt Stress on Rapeseed Growth.</title>
        <authorList>
            <person name="Zhao B."/>
            <person name="Guo T."/>
        </authorList>
    </citation>
    <scope>NUCLEOTIDE SEQUENCE</scope>
    <source>
        <strain evidence="10">BZ-TG-HK211</strain>
    </source>
</reference>
<evidence type="ECO:0000256" key="3">
    <source>
        <dbReference type="ARBA" id="ARBA00008725"/>
    </source>
</evidence>
<dbReference type="GO" id="GO:0006817">
    <property type="term" value="P:phosphate ion transport"/>
    <property type="evidence" value="ECO:0007669"/>
    <property type="project" value="UniProtKB-KW"/>
</dbReference>
<comment type="caution">
    <text evidence="10">The sequence shown here is derived from an EMBL/GenBank/DDBJ whole genome shotgun (WGS) entry which is preliminary data.</text>
</comment>
<dbReference type="GO" id="GO:0005886">
    <property type="term" value="C:plasma membrane"/>
    <property type="evidence" value="ECO:0007669"/>
    <property type="project" value="UniProtKB-SubCell"/>
</dbReference>
<keyword evidence="7" id="KW-0564">Palmitate</keyword>
<dbReference type="Proteomes" id="UP001285636">
    <property type="component" value="Unassembled WGS sequence"/>
</dbReference>
<keyword evidence="6" id="KW-0732">Signal</keyword>
<dbReference type="Pfam" id="PF12849">
    <property type="entry name" value="PBP_like_2"/>
    <property type="match status" value="1"/>
</dbReference>
<evidence type="ECO:0000256" key="1">
    <source>
        <dbReference type="ARBA" id="ARBA00002841"/>
    </source>
</evidence>
<dbReference type="InterPro" id="IPR050811">
    <property type="entry name" value="Phosphate_ABC_transporter"/>
</dbReference>
<dbReference type="PANTHER" id="PTHR30570">
    <property type="entry name" value="PERIPLASMIC PHOSPHATE BINDING COMPONENT OF PHOSPHATE ABC TRANSPORTER"/>
    <property type="match status" value="1"/>
</dbReference>
<gene>
    <name evidence="10" type="ORF">RYX45_21620</name>
</gene>
<dbReference type="InterPro" id="IPR024370">
    <property type="entry name" value="PBP_domain"/>
</dbReference>
<accession>A0AAJ2NSV6</accession>
<evidence type="ECO:0000256" key="5">
    <source>
        <dbReference type="ARBA" id="ARBA00022592"/>
    </source>
</evidence>
<comment type="subunit">
    <text evidence="4">The complex is composed of two ATP-binding proteins (PstB), two transmembrane proteins (PstC and PstA) and a solute-binding protein (PstS).</text>
</comment>
<protein>
    <submittedName>
        <fullName evidence="10">Substrate-binding domain-containing protein</fullName>
    </submittedName>
</protein>
<dbReference type="RefSeq" id="WP_323467929.1">
    <property type="nucleotide sequence ID" value="NZ_JAWJAY010000447.1"/>
</dbReference>
<evidence type="ECO:0000256" key="7">
    <source>
        <dbReference type="ARBA" id="ARBA00023139"/>
    </source>
</evidence>
<dbReference type="Gene3D" id="3.40.190.10">
    <property type="entry name" value="Periplasmic binding protein-like II"/>
    <property type="match status" value="2"/>
</dbReference>